<name>A0A6I1MUK7_9CLOT</name>
<gene>
    <name evidence="12" type="ORF">GBZ86_12260</name>
</gene>
<feature type="domain" description="ABC transmembrane type-1" evidence="11">
    <location>
        <begin position="72"/>
        <end position="294"/>
    </location>
</feature>
<keyword evidence="13" id="KW-1185">Reference proteome</keyword>
<keyword evidence="6 9" id="KW-0812">Transmembrane</keyword>
<dbReference type="PANTHER" id="PTHR47314:SF1">
    <property type="entry name" value="MALTOSE_MALTODEXTRIN TRANSPORT SYSTEM PERMEASE PROTEIN MALF"/>
    <property type="match status" value="1"/>
</dbReference>
<accession>A0A6I1MUK7</accession>
<dbReference type="PROSITE" id="PS50928">
    <property type="entry name" value="ABC_TM1"/>
    <property type="match status" value="1"/>
</dbReference>
<evidence type="ECO:0000256" key="8">
    <source>
        <dbReference type="ARBA" id="ARBA00023136"/>
    </source>
</evidence>
<dbReference type="InterPro" id="IPR035906">
    <property type="entry name" value="MetI-like_sf"/>
</dbReference>
<evidence type="ECO:0000313" key="12">
    <source>
        <dbReference type="EMBL" id="MPQ44521.1"/>
    </source>
</evidence>
<reference evidence="12 13" key="1">
    <citation type="submission" date="2019-10" db="EMBL/GenBank/DDBJ databases">
        <title>The Genome Sequence of Clostridium tarantellae Isolated from Fish Brain.</title>
        <authorList>
            <person name="Bano L."/>
            <person name="Kiel M."/>
            <person name="Sales G."/>
            <person name="Doxey A.C."/>
            <person name="Mansfield M.J."/>
            <person name="Schiavone M."/>
            <person name="Rossetto O."/>
            <person name="Pirazzini M."/>
            <person name="Dobrindt U."/>
            <person name="Montecucco C."/>
        </authorList>
    </citation>
    <scope>NUCLEOTIDE SEQUENCE [LARGE SCALE GENOMIC DNA]</scope>
    <source>
        <strain evidence="12 13">DSM 3997</strain>
    </source>
</reference>
<evidence type="ECO:0000256" key="9">
    <source>
        <dbReference type="RuleBase" id="RU363032"/>
    </source>
</evidence>
<evidence type="ECO:0000256" key="6">
    <source>
        <dbReference type="ARBA" id="ARBA00022692"/>
    </source>
</evidence>
<comment type="subcellular location">
    <subcellularLocation>
        <location evidence="1 9">Cell membrane</location>
        <topology evidence="1 9">Multi-pass membrane protein</topology>
    </subcellularLocation>
</comment>
<evidence type="ECO:0000256" key="7">
    <source>
        <dbReference type="ARBA" id="ARBA00022989"/>
    </source>
</evidence>
<dbReference type="InterPro" id="IPR035277">
    <property type="entry name" value="MalF_N"/>
</dbReference>
<evidence type="ECO:0000256" key="3">
    <source>
        <dbReference type="ARBA" id="ARBA00022448"/>
    </source>
</evidence>
<dbReference type="GO" id="GO:1990060">
    <property type="term" value="C:maltose transport complex"/>
    <property type="evidence" value="ECO:0007669"/>
    <property type="project" value="TreeGrafter"/>
</dbReference>
<dbReference type="Gene3D" id="1.20.58.370">
    <property type="entry name" value="MalF N-terminal region-like"/>
    <property type="match status" value="1"/>
</dbReference>
<keyword evidence="5 10" id="KW-0762">Sugar transport</keyword>
<feature type="transmembrane region" description="Helical" evidence="9">
    <location>
        <begin position="12"/>
        <end position="37"/>
    </location>
</feature>
<dbReference type="GO" id="GO:0015423">
    <property type="term" value="F:ABC-type maltose transporter activity"/>
    <property type="evidence" value="ECO:0007669"/>
    <property type="project" value="TreeGrafter"/>
</dbReference>
<organism evidence="12 13">
    <name type="scientific">Clostridium tarantellae</name>
    <dbReference type="NCBI Taxonomy" id="39493"/>
    <lineage>
        <taxon>Bacteria</taxon>
        <taxon>Bacillati</taxon>
        <taxon>Bacillota</taxon>
        <taxon>Clostridia</taxon>
        <taxon>Eubacteriales</taxon>
        <taxon>Clostridiaceae</taxon>
        <taxon>Clostridium</taxon>
    </lineage>
</organism>
<dbReference type="CDD" id="cd06261">
    <property type="entry name" value="TM_PBP2"/>
    <property type="match status" value="1"/>
</dbReference>
<comment type="caution">
    <text evidence="10">Lacks conserved residue(s) required for the propagation of feature annotation.</text>
</comment>
<dbReference type="EMBL" id="WHJC01000235">
    <property type="protein sequence ID" value="MPQ44521.1"/>
    <property type="molecule type" value="Genomic_DNA"/>
</dbReference>
<comment type="function">
    <text evidence="10">Part of the ABC transporter complex MalEFGK involved in maltose/maltodextrin import. Probably responsible for the translocation of the substrate across the membrane.</text>
</comment>
<dbReference type="InterPro" id="IPR000515">
    <property type="entry name" value="MetI-like"/>
</dbReference>
<evidence type="ECO:0000313" key="13">
    <source>
        <dbReference type="Proteomes" id="UP000430345"/>
    </source>
</evidence>
<evidence type="ECO:0000259" key="11">
    <source>
        <dbReference type="PROSITE" id="PS50928"/>
    </source>
</evidence>
<keyword evidence="3 9" id="KW-0813">Transport</keyword>
<feature type="transmembrane region" description="Helical" evidence="9">
    <location>
        <begin position="275"/>
        <end position="295"/>
    </location>
</feature>
<dbReference type="AlphaFoldDB" id="A0A6I1MUK7"/>
<keyword evidence="4 10" id="KW-1003">Cell membrane</keyword>
<dbReference type="GO" id="GO:0042956">
    <property type="term" value="P:maltodextrin transmembrane transport"/>
    <property type="evidence" value="ECO:0007669"/>
    <property type="project" value="TreeGrafter"/>
</dbReference>
<feature type="transmembrane region" description="Helical" evidence="9">
    <location>
        <begin position="110"/>
        <end position="131"/>
    </location>
</feature>
<evidence type="ECO:0000256" key="4">
    <source>
        <dbReference type="ARBA" id="ARBA00022475"/>
    </source>
</evidence>
<proteinExistence type="inferred from homology"/>
<dbReference type="Proteomes" id="UP000430345">
    <property type="component" value="Unassembled WGS sequence"/>
</dbReference>
<keyword evidence="8 9" id="KW-0472">Membrane</keyword>
<protein>
    <recommendedName>
        <fullName evidence="10">Maltose/maltodextrin transport system permease protein</fullName>
    </recommendedName>
</protein>
<evidence type="ECO:0000256" key="5">
    <source>
        <dbReference type="ARBA" id="ARBA00022597"/>
    </source>
</evidence>
<feature type="transmembrane region" description="Helical" evidence="9">
    <location>
        <begin position="71"/>
        <end position="98"/>
    </location>
</feature>
<comment type="caution">
    <text evidence="12">The sequence shown here is derived from an EMBL/GenBank/DDBJ whole genome shotgun (WGS) entry which is preliminary data.</text>
</comment>
<dbReference type="SUPFAM" id="SSF161098">
    <property type="entry name" value="MetI-like"/>
    <property type="match status" value="1"/>
</dbReference>
<evidence type="ECO:0000256" key="1">
    <source>
        <dbReference type="ARBA" id="ARBA00004651"/>
    </source>
</evidence>
<dbReference type="SUPFAM" id="SSF160964">
    <property type="entry name" value="MalF N-terminal region-like"/>
    <property type="match status" value="1"/>
</dbReference>
<sequence length="305" mass="33870">MQKKREGLKSIPYLTPAIISIVIFTLFPILYTIYIAFTDYTIYSQGNVSFVGISNFIEVLTGPFKDVFFTVFGWTIAFATFSTLGTFILGLIIAILLNNPNIRERGIYKAILIIPWALPATVAILSWQGLLNGSYGAINNLLLNLNLILEPIPWLTDPIFAKAALILVNIWLGFPYMMNVCLGALSAIPETYYEAAEVDGANKFIQFIKITLPTIAKTAYPLIITTFAFNFNNFGSAYLITNGGPARVTTQFAGYTDILASVNYKLSTQFGRYDIASAISIIIFIILAVISYYQMKLSGQFEEVE</sequence>
<evidence type="ECO:0000256" key="10">
    <source>
        <dbReference type="RuleBase" id="RU367050"/>
    </source>
</evidence>
<dbReference type="Pfam" id="PF00528">
    <property type="entry name" value="BPD_transp_1"/>
    <property type="match status" value="1"/>
</dbReference>
<dbReference type="PANTHER" id="PTHR47314">
    <property type="entry name" value="MALTOSE/MALTODEXTRIN TRANSPORT SYSTEM PERMEASE PROTEIN MALF"/>
    <property type="match status" value="1"/>
</dbReference>
<dbReference type="Gene3D" id="1.10.3720.10">
    <property type="entry name" value="MetI-like"/>
    <property type="match status" value="1"/>
</dbReference>
<evidence type="ECO:0000256" key="2">
    <source>
        <dbReference type="ARBA" id="ARBA00009047"/>
    </source>
</evidence>
<comment type="similarity">
    <text evidence="2 10">Belongs to the binding-protein-dependent transport system permease family. MalFG subfamily.</text>
</comment>
<keyword evidence="7 9" id="KW-1133">Transmembrane helix</keyword>